<keyword evidence="4" id="KW-1185">Reference proteome</keyword>
<comment type="caution">
    <text evidence="3">The sequence shown here is derived from an EMBL/GenBank/DDBJ whole genome shotgun (WGS) entry which is preliminary data.</text>
</comment>
<dbReference type="Proteomes" id="UP000297452">
    <property type="component" value="Unassembled WGS sequence"/>
</dbReference>
<reference evidence="3 4" key="1">
    <citation type="submission" date="2017-12" db="EMBL/GenBank/DDBJ databases">
        <title>Comparative genomics of Botrytis spp.</title>
        <authorList>
            <person name="Valero-Jimenez C.A."/>
            <person name="Tapia P."/>
            <person name="Veloso J."/>
            <person name="Silva-Moreno E."/>
            <person name="Staats M."/>
            <person name="Valdes J.H."/>
            <person name="Van Kan J.A.L."/>
        </authorList>
    </citation>
    <scope>NUCLEOTIDE SEQUENCE [LARGE SCALE GENOMIC DNA]</scope>
    <source>
        <strain evidence="3 4">MUCL2120</strain>
    </source>
</reference>
<dbReference type="AlphaFoldDB" id="A0A4Z1HQ29"/>
<sequence>MEAINNVAAQEKKLFQRFKRKMDEKERESMQDNEESKKDQEVENITQSEEHNRIQETENWNSISEAANLLDEIKDIQDELTILKTLLTQQQRIWQELVGPEPERDSARGPTYTLHEIEEMIKMAETVQKSLIFEHNNDGDTEYGPGWIFPIIFAVSAGIILPLMIYAAVGLGDLKNAFTKVRNRLGNISNESGKTLNKDVSLSSKAEEGYMAPGNCPTNHYASDFDVATKAPLNESPSRKIITT</sequence>
<evidence type="ECO:0000313" key="3">
    <source>
        <dbReference type="EMBL" id="TGO50851.1"/>
    </source>
</evidence>
<feature type="compositionally biased region" description="Basic and acidic residues" evidence="1">
    <location>
        <begin position="21"/>
        <end position="41"/>
    </location>
</feature>
<organism evidence="3 4">
    <name type="scientific">Botryotinia narcissicola</name>
    <dbReference type="NCBI Taxonomy" id="278944"/>
    <lineage>
        <taxon>Eukaryota</taxon>
        <taxon>Fungi</taxon>
        <taxon>Dikarya</taxon>
        <taxon>Ascomycota</taxon>
        <taxon>Pezizomycotina</taxon>
        <taxon>Leotiomycetes</taxon>
        <taxon>Helotiales</taxon>
        <taxon>Sclerotiniaceae</taxon>
        <taxon>Botryotinia</taxon>
    </lineage>
</organism>
<evidence type="ECO:0000256" key="1">
    <source>
        <dbReference type="SAM" id="MobiDB-lite"/>
    </source>
</evidence>
<dbReference type="OrthoDB" id="3561223at2759"/>
<name>A0A4Z1HQ29_9HELO</name>
<proteinExistence type="predicted"/>
<keyword evidence="2" id="KW-0812">Transmembrane</keyword>
<evidence type="ECO:0000313" key="4">
    <source>
        <dbReference type="Proteomes" id="UP000297452"/>
    </source>
</evidence>
<keyword evidence="2" id="KW-1133">Transmembrane helix</keyword>
<gene>
    <name evidence="3" type="ORF">BOTNAR_0377g00120</name>
</gene>
<keyword evidence="2" id="KW-0472">Membrane</keyword>
<accession>A0A4Z1HQ29</accession>
<protein>
    <submittedName>
        <fullName evidence="3">Uncharacterized protein</fullName>
    </submittedName>
</protein>
<evidence type="ECO:0000256" key="2">
    <source>
        <dbReference type="SAM" id="Phobius"/>
    </source>
</evidence>
<feature type="transmembrane region" description="Helical" evidence="2">
    <location>
        <begin position="147"/>
        <end position="174"/>
    </location>
</feature>
<dbReference type="EMBL" id="PQXJ01000377">
    <property type="protein sequence ID" value="TGO50851.1"/>
    <property type="molecule type" value="Genomic_DNA"/>
</dbReference>
<feature type="region of interest" description="Disordered" evidence="1">
    <location>
        <begin position="18"/>
        <end position="56"/>
    </location>
</feature>
<dbReference type="STRING" id="278944.A0A4Z1HQ29"/>